<comment type="caution">
    <text evidence="5">The sequence shown here is derived from an EMBL/GenBank/DDBJ whole genome shotgun (WGS) entry which is preliminary data.</text>
</comment>
<evidence type="ECO:0000256" key="1">
    <source>
        <dbReference type="ARBA" id="ARBA00004240"/>
    </source>
</evidence>
<feature type="non-terminal residue" evidence="5">
    <location>
        <position position="76"/>
    </location>
</feature>
<dbReference type="PROSITE" id="PS00636">
    <property type="entry name" value="DNAJ_1"/>
    <property type="match status" value="1"/>
</dbReference>
<dbReference type="InterPro" id="IPR036869">
    <property type="entry name" value="J_dom_sf"/>
</dbReference>
<sequence>MAKDYYRILGVTKDADAKEIKKAYRSLAHEWHPDKHQEKEKQKDAEEKFKEISEAYSVLADEEQRRNYDATGSPQG</sequence>
<dbReference type="PANTHER" id="PTHR44140">
    <property type="entry name" value="LD25575P"/>
    <property type="match status" value="1"/>
</dbReference>
<dbReference type="SMART" id="SM00271">
    <property type="entry name" value="DnaJ"/>
    <property type="match status" value="1"/>
</dbReference>
<dbReference type="GO" id="GO:0051787">
    <property type="term" value="F:misfolded protein binding"/>
    <property type="evidence" value="ECO:0007669"/>
    <property type="project" value="TreeGrafter"/>
</dbReference>
<evidence type="ECO:0000313" key="5">
    <source>
        <dbReference type="EMBL" id="KKL79065.1"/>
    </source>
</evidence>
<organism evidence="5">
    <name type="scientific">marine sediment metagenome</name>
    <dbReference type="NCBI Taxonomy" id="412755"/>
    <lineage>
        <taxon>unclassified sequences</taxon>
        <taxon>metagenomes</taxon>
        <taxon>ecological metagenomes</taxon>
    </lineage>
</organism>
<keyword evidence="2" id="KW-0732">Signal</keyword>
<dbReference type="Pfam" id="PF00226">
    <property type="entry name" value="DnaJ"/>
    <property type="match status" value="1"/>
</dbReference>
<dbReference type="InterPro" id="IPR051727">
    <property type="entry name" value="DnaJ_C3_Co-chaperones"/>
</dbReference>
<protein>
    <recommendedName>
        <fullName evidence="4">J domain-containing protein</fullName>
    </recommendedName>
</protein>
<evidence type="ECO:0000259" key="4">
    <source>
        <dbReference type="PROSITE" id="PS50076"/>
    </source>
</evidence>
<name>A0A0F9HBJ3_9ZZZZ</name>
<dbReference type="GO" id="GO:0005783">
    <property type="term" value="C:endoplasmic reticulum"/>
    <property type="evidence" value="ECO:0007669"/>
    <property type="project" value="UniProtKB-SubCell"/>
</dbReference>
<proteinExistence type="predicted"/>
<feature type="domain" description="J" evidence="4">
    <location>
        <begin position="4"/>
        <end position="72"/>
    </location>
</feature>
<reference evidence="5" key="1">
    <citation type="journal article" date="2015" name="Nature">
        <title>Complex archaea that bridge the gap between prokaryotes and eukaryotes.</title>
        <authorList>
            <person name="Spang A."/>
            <person name="Saw J.H."/>
            <person name="Jorgensen S.L."/>
            <person name="Zaremba-Niedzwiedzka K."/>
            <person name="Martijn J."/>
            <person name="Lind A.E."/>
            <person name="van Eijk R."/>
            <person name="Schleper C."/>
            <person name="Guy L."/>
            <person name="Ettema T.J."/>
        </authorList>
    </citation>
    <scope>NUCLEOTIDE SEQUENCE</scope>
</reference>
<dbReference type="AlphaFoldDB" id="A0A0F9HBJ3"/>
<evidence type="ECO:0000256" key="2">
    <source>
        <dbReference type="ARBA" id="ARBA00022729"/>
    </source>
</evidence>
<dbReference type="SUPFAM" id="SSF46565">
    <property type="entry name" value="Chaperone J-domain"/>
    <property type="match status" value="1"/>
</dbReference>
<keyword evidence="3" id="KW-0256">Endoplasmic reticulum</keyword>
<dbReference type="CDD" id="cd06257">
    <property type="entry name" value="DnaJ"/>
    <property type="match status" value="1"/>
</dbReference>
<comment type="subcellular location">
    <subcellularLocation>
        <location evidence="1">Endoplasmic reticulum</location>
    </subcellularLocation>
</comment>
<dbReference type="InterPro" id="IPR001623">
    <property type="entry name" value="DnaJ_domain"/>
</dbReference>
<dbReference type="PANTHER" id="PTHR44140:SF2">
    <property type="entry name" value="LD25575P"/>
    <property type="match status" value="1"/>
</dbReference>
<dbReference type="GO" id="GO:0051087">
    <property type="term" value="F:protein-folding chaperone binding"/>
    <property type="evidence" value="ECO:0007669"/>
    <property type="project" value="TreeGrafter"/>
</dbReference>
<gene>
    <name evidence="5" type="ORF">LCGC14_2018610</name>
</gene>
<dbReference type="InterPro" id="IPR018253">
    <property type="entry name" value="DnaJ_domain_CS"/>
</dbReference>
<accession>A0A0F9HBJ3</accession>
<evidence type="ECO:0000256" key="3">
    <source>
        <dbReference type="ARBA" id="ARBA00022824"/>
    </source>
</evidence>
<dbReference type="EMBL" id="LAZR01023277">
    <property type="protein sequence ID" value="KKL79065.1"/>
    <property type="molecule type" value="Genomic_DNA"/>
</dbReference>
<dbReference type="PROSITE" id="PS50076">
    <property type="entry name" value="DNAJ_2"/>
    <property type="match status" value="1"/>
</dbReference>
<dbReference type="Gene3D" id="1.10.287.110">
    <property type="entry name" value="DnaJ domain"/>
    <property type="match status" value="1"/>
</dbReference>
<dbReference type="PRINTS" id="PR00625">
    <property type="entry name" value="JDOMAIN"/>
</dbReference>
<dbReference type="GO" id="GO:0034975">
    <property type="term" value="P:protein folding in endoplasmic reticulum"/>
    <property type="evidence" value="ECO:0007669"/>
    <property type="project" value="TreeGrafter"/>
</dbReference>